<gene>
    <name evidence="12" type="ORF">LSP00402_LOCUS3160</name>
</gene>
<feature type="domain" description="KH type-2" evidence="10">
    <location>
        <begin position="391"/>
        <end position="467"/>
    </location>
</feature>
<evidence type="ECO:0000259" key="11">
    <source>
        <dbReference type="PROSITE" id="PS51713"/>
    </source>
</evidence>
<dbReference type="SUPFAM" id="SSF54814">
    <property type="entry name" value="Prokaryotic type KH domain (KH-domain type II)"/>
    <property type="match status" value="1"/>
</dbReference>
<dbReference type="InterPro" id="IPR015946">
    <property type="entry name" value="KH_dom-like_a/b"/>
</dbReference>
<reference evidence="12" key="1">
    <citation type="submission" date="2021-01" db="EMBL/GenBank/DDBJ databases">
        <authorList>
            <person name="Corre E."/>
            <person name="Pelletier E."/>
            <person name="Niang G."/>
            <person name="Scheremetjew M."/>
            <person name="Finn R."/>
            <person name="Kale V."/>
            <person name="Holt S."/>
            <person name="Cochrane G."/>
            <person name="Meng A."/>
            <person name="Brown T."/>
            <person name="Cohen L."/>
        </authorList>
    </citation>
    <scope>NUCLEOTIDE SEQUENCE</scope>
    <source>
        <strain evidence="12">CCMP622</strain>
    </source>
</reference>
<sequence length="484" mass="54585">MTTAEQLGDDAEGCWPHDDRDRDHTQKILSSPFGSEPIEIHGNDDLLLPEAMGDINDIEDEAERMEIQEALEQLKGLMGGDSSLDEANSVGIRRSRKSGGGGYGWASRIERDEMGVDELDMSIEDEEIVADDDDVPVIDDSARDYREQILSKDKFWGDTAPSHFRSGFVSIIGSPNMGKSTLMNALLGERVSITSPKAQTTRHRIMGIISDDSSQMIYWDTPGILTPNYGLQERMLAFIHRSISDADVLLIVTDVLESAPLDLGEQEYGESGAPTSQHHHQPLPYDRSVIERISRTDLPVVIAINKIDLLPEGPKRQEILDAIDAQWATYFPEAKIMHVSAKDRSNTQTLYSELLNYLPTHPPWFDRDTLTDRNERFFVSELIREQIFGMFHQEIPYSCEVTIKRFKELKDRAVIEAIVHVDRDSQKGIIIGQKGSMIKKLSMASRESISQYLGRNVSLTIEVKVAKNWRTDLKQLRGMGYYSA</sequence>
<dbReference type="GO" id="GO:0019843">
    <property type="term" value="F:rRNA binding"/>
    <property type="evidence" value="ECO:0007669"/>
    <property type="project" value="TreeGrafter"/>
</dbReference>
<dbReference type="EMBL" id="HBHP01005115">
    <property type="protein sequence ID" value="CAD9750363.1"/>
    <property type="molecule type" value="Transcribed_RNA"/>
</dbReference>
<organism evidence="12">
    <name type="scientific">Lotharella oceanica</name>
    <dbReference type="NCBI Taxonomy" id="641309"/>
    <lineage>
        <taxon>Eukaryota</taxon>
        <taxon>Sar</taxon>
        <taxon>Rhizaria</taxon>
        <taxon>Cercozoa</taxon>
        <taxon>Chlorarachniophyceae</taxon>
        <taxon>Lotharella</taxon>
    </lineage>
</organism>
<proteinExistence type="inferred from homology"/>
<evidence type="ECO:0000256" key="7">
    <source>
        <dbReference type="RuleBase" id="RU003761"/>
    </source>
</evidence>
<dbReference type="CDD" id="cd04163">
    <property type="entry name" value="Era"/>
    <property type="match status" value="1"/>
</dbReference>
<evidence type="ECO:0000256" key="4">
    <source>
        <dbReference type="ARBA" id="ARBA00023134"/>
    </source>
</evidence>
<dbReference type="GO" id="GO:0005525">
    <property type="term" value="F:GTP binding"/>
    <property type="evidence" value="ECO:0007669"/>
    <property type="project" value="UniProtKB-UniRule"/>
</dbReference>
<evidence type="ECO:0000256" key="5">
    <source>
        <dbReference type="PROSITE-ProRule" id="PRU00118"/>
    </source>
</evidence>
<feature type="region of interest" description="G2" evidence="6">
    <location>
        <begin position="199"/>
        <end position="203"/>
    </location>
</feature>
<keyword evidence="3 5" id="KW-0694">RNA-binding</keyword>
<dbReference type="SUPFAM" id="SSF52540">
    <property type="entry name" value="P-loop containing nucleoside triphosphate hydrolases"/>
    <property type="match status" value="1"/>
</dbReference>
<feature type="region of interest" description="Disordered" evidence="9">
    <location>
        <begin position="1"/>
        <end position="42"/>
    </location>
</feature>
<feature type="compositionally biased region" description="Basic and acidic residues" evidence="9">
    <location>
        <begin position="15"/>
        <end position="26"/>
    </location>
</feature>
<evidence type="ECO:0000256" key="6">
    <source>
        <dbReference type="PROSITE-ProRule" id="PRU01050"/>
    </source>
</evidence>
<evidence type="ECO:0000256" key="9">
    <source>
        <dbReference type="SAM" id="MobiDB-lite"/>
    </source>
</evidence>
<feature type="region of interest" description="G4" evidence="6">
    <location>
        <begin position="305"/>
        <end position="308"/>
    </location>
</feature>
<dbReference type="PANTHER" id="PTHR42698:SF1">
    <property type="entry name" value="GTPASE ERA, MITOCHONDRIAL"/>
    <property type="match status" value="1"/>
</dbReference>
<evidence type="ECO:0000256" key="8">
    <source>
        <dbReference type="SAM" id="Coils"/>
    </source>
</evidence>
<evidence type="ECO:0000256" key="2">
    <source>
        <dbReference type="ARBA" id="ARBA00022741"/>
    </source>
</evidence>
<evidence type="ECO:0000313" key="12">
    <source>
        <dbReference type="EMBL" id="CAD9750363.1"/>
    </source>
</evidence>
<feature type="region of interest" description="G5" evidence="6">
    <location>
        <begin position="339"/>
        <end position="341"/>
    </location>
</feature>
<dbReference type="Pfam" id="PF07650">
    <property type="entry name" value="KH_2"/>
    <property type="match status" value="1"/>
</dbReference>
<dbReference type="GO" id="GO:0043024">
    <property type="term" value="F:ribosomal small subunit binding"/>
    <property type="evidence" value="ECO:0007669"/>
    <property type="project" value="TreeGrafter"/>
</dbReference>
<evidence type="ECO:0000256" key="3">
    <source>
        <dbReference type="ARBA" id="ARBA00022884"/>
    </source>
</evidence>
<dbReference type="PROSITE" id="PS51713">
    <property type="entry name" value="G_ERA"/>
    <property type="match status" value="1"/>
</dbReference>
<keyword evidence="2 6" id="KW-0547">Nucleotide-binding</keyword>
<name>A0A7S2X8X6_9EUKA</name>
<protein>
    <recommendedName>
        <fullName evidence="13">GTPase Era</fullName>
    </recommendedName>
</protein>
<evidence type="ECO:0000259" key="10">
    <source>
        <dbReference type="PROSITE" id="PS50823"/>
    </source>
</evidence>
<dbReference type="CDD" id="cd22534">
    <property type="entry name" value="KH-II_Era"/>
    <property type="match status" value="1"/>
</dbReference>
<dbReference type="Gene3D" id="3.40.50.300">
    <property type="entry name" value="P-loop containing nucleotide triphosphate hydrolases"/>
    <property type="match status" value="1"/>
</dbReference>
<dbReference type="InterPro" id="IPR005225">
    <property type="entry name" value="Small_GTP-bd"/>
</dbReference>
<dbReference type="Pfam" id="PF01926">
    <property type="entry name" value="MMR_HSR1"/>
    <property type="match status" value="1"/>
</dbReference>
<dbReference type="PROSITE" id="PS50823">
    <property type="entry name" value="KH_TYPE_2"/>
    <property type="match status" value="1"/>
</dbReference>
<dbReference type="NCBIfam" id="TIGR00436">
    <property type="entry name" value="era"/>
    <property type="match status" value="1"/>
</dbReference>
<dbReference type="Gene3D" id="3.30.300.20">
    <property type="match status" value="1"/>
</dbReference>
<evidence type="ECO:0008006" key="13">
    <source>
        <dbReference type="Google" id="ProtNLM"/>
    </source>
</evidence>
<dbReference type="InterPro" id="IPR004044">
    <property type="entry name" value="KH_dom_type_2"/>
</dbReference>
<keyword evidence="8" id="KW-0175">Coiled coil</keyword>
<dbReference type="AlphaFoldDB" id="A0A7S2X8X6"/>
<accession>A0A7S2X8X6</accession>
<comment type="similarity">
    <text evidence="1 6 7">Belongs to the TRAFAC class TrmE-Era-EngA-EngB-Septin-like GTPase superfamily. Era GTPase family.</text>
</comment>
<dbReference type="NCBIfam" id="NF000908">
    <property type="entry name" value="PRK00089.1"/>
    <property type="match status" value="1"/>
</dbReference>
<evidence type="ECO:0000256" key="1">
    <source>
        <dbReference type="ARBA" id="ARBA00007921"/>
    </source>
</evidence>
<dbReference type="InterPro" id="IPR027417">
    <property type="entry name" value="P-loop_NTPase"/>
</dbReference>
<keyword evidence="4 6" id="KW-0342">GTP-binding</keyword>
<dbReference type="PANTHER" id="PTHR42698">
    <property type="entry name" value="GTPASE ERA"/>
    <property type="match status" value="1"/>
</dbReference>
<dbReference type="NCBIfam" id="TIGR00231">
    <property type="entry name" value="small_GTP"/>
    <property type="match status" value="1"/>
</dbReference>
<dbReference type="GO" id="GO:0000028">
    <property type="term" value="P:ribosomal small subunit assembly"/>
    <property type="evidence" value="ECO:0007669"/>
    <property type="project" value="TreeGrafter"/>
</dbReference>
<feature type="region of interest" description="G3" evidence="6">
    <location>
        <begin position="220"/>
        <end position="223"/>
    </location>
</feature>
<feature type="domain" description="Era-type G" evidence="11">
    <location>
        <begin position="165"/>
        <end position="364"/>
    </location>
</feature>
<dbReference type="HAMAP" id="MF_00367">
    <property type="entry name" value="GTPase_Era"/>
    <property type="match status" value="1"/>
</dbReference>
<dbReference type="InterPro" id="IPR030388">
    <property type="entry name" value="G_ERA_dom"/>
</dbReference>
<dbReference type="InterPro" id="IPR006073">
    <property type="entry name" value="GTP-bd"/>
</dbReference>
<dbReference type="InterPro" id="IPR005662">
    <property type="entry name" value="GTPase_Era-like"/>
</dbReference>
<dbReference type="GO" id="GO:0005829">
    <property type="term" value="C:cytosol"/>
    <property type="evidence" value="ECO:0007669"/>
    <property type="project" value="TreeGrafter"/>
</dbReference>
<feature type="region of interest" description="G1" evidence="6">
    <location>
        <begin position="173"/>
        <end position="180"/>
    </location>
</feature>
<dbReference type="InterPro" id="IPR009019">
    <property type="entry name" value="KH_sf_prok-type"/>
</dbReference>
<feature type="coiled-coil region" evidence="8">
    <location>
        <begin position="48"/>
        <end position="75"/>
    </location>
</feature>